<dbReference type="CDD" id="cd01109">
    <property type="entry name" value="HTH_YyaN"/>
    <property type="match status" value="1"/>
</dbReference>
<dbReference type="STRING" id="1886670.PTI45_00972"/>
<dbReference type="PANTHER" id="PTHR30204">
    <property type="entry name" value="REDOX-CYCLING DRUG-SENSING TRANSCRIPTIONAL ACTIVATOR SOXR"/>
    <property type="match status" value="1"/>
</dbReference>
<comment type="caution">
    <text evidence="6">The sequence shown here is derived from an EMBL/GenBank/DDBJ whole genome shotgun (WGS) entry which is preliminary data.</text>
</comment>
<dbReference type="Pfam" id="PF13411">
    <property type="entry name" value="MerR_1"/>
    <property type="match status" value="1"/>
</dbReference>
<name>A0A1E3L6U4_9BACL</name>
<keyword evidence="2" id="KW-0805">Transcription regulation</keyword>
<dbReference type="Proteomes" id="UP000094578">
    <property type="component" value="Unassembled WGS sequence"/>
</dbReference>
<dbReference type="Gene3D" id="1.10.1660.10">
    <property type="match status" value="1"/>
</dbReference>
<dbReference type="InterPro" id="IPR047057">
    <property type="entry name" value="MerR_fam"/>
</dbReference>
<keyword evidence="1" id="KW-0678">Repressor</keyword>
<dbReference type="PROSITE" id="PS50937">
    <property type="entry name" value="HTH_MERR_2"/>
    <property type="match status" value="1"/>
</dbReference>
<dbReference type="AlphaFoldDB" id="A0A1E3L6U4"/>
<keyword evidence="4" id="KW-0804">Transcription</keyword>
<evidence type="ECO:0000256" key="1">
    <source>
        <dbReference type="ARBA" id="ARBA00022491"/>
    </source>
</evidence>
<evidence type="ECO:0000259" key="5">
    <source>
        <dbReference type="PROSITE" id="PS50937"/>
    </source>
</evidence>
<dbReference type="SMART" id="SM00422">
    <property type="entry name" value="HTH_MERR"/>
    <property type="match status" value="1"/>
</dbReference>
<protein>
    <submittedName>
        <fullName evidence="6">Putative HTH-type transcriptional regulator</fullName>
    </submittedName>
</protein>
<reference evidence="6 7" key="1">
    <citation type="submission" date="2016-08" db="EMBL/GenBank/DDBJ databases">
        <title>Genome sequencing of Paenibacillus sp. TI45-13ar, isolated from Korean traditional nuruk.</title>
        <authorList>
            <person name="Kim S.-J."/>
        </authorList>
    </citation>
    <scope>NUCLEOTIDE SEQUENCE [LARGE SCALE GENOMIC DNA]</scope>
    <source>
        <strain evidence="6 7">TI45-13ar</strain>
    </source>
</reference>
<dbReference type="GO" id="GO:0003700">
    <property type="term" value="F:DNA-binding transcription factor activity"/>
    <property type="evidence" value="ECO:0007669"/>
    <property type="project" value="InterPro"/>
</dbReference>
<dbReference type="EMBL" id="MDER01000030">
    <property type="protein sequence ID" value="ODP29489.1"/>
    <property type="molecule type" value="Genomic_DNA"/>
</dbReference>
<evidence type="ECO:0000256" key="2">
    <source>
        <dbReference type="ARBA" id="ARBA00023015"/>
    </source>
</evidence>
<organism evidence="6 7">
    <name type="scientific">Paenibacillus nuruki</name>
    <dbReference type="NCBI Taxonomy" id="1886670"/>
    <lineage>
        <taxon>Bacteria</taxon>
        <taxon>Bacillati</taxon>
        <taxon>Bacillota</taxon>
        <taxon>Bacilli</taxon>
        <taxon>Bacillales</taxon>
        <taxon>Paenibacillaceae</taxon>
        <taxon>Paenibacillus</taxon>
    </lineage>
</organism>
<dbReference type="GO" id="GO:0003677">
    <property type="term" value="F:DNA binding"/>
    <property type="evidence" value="ECO:0007669"/>
    <property type="project" value="UniProtKB-KW"/>
</dbReference>
<sequence>MTYSMNYVVENVNISAKTLRFYEEQGILPNISRDEKGRRVYTEQNIDWLSFIRCLRETGMSIAKIKEYKELFEAGNITFVERQEMLKNHKLEIQKHIEEELKHLEEINYKLAMYELQKDAVDKNPDHVFKCHGMEVNILNE</sequence>
<evidence type="ECO:0000256" key="3">
    <source>
        <dbReference type="ARBA" id="ARBA00023125"/>
    </source>
</evidence>
<dbReference type="PRINTS" id="PR00040">
    <property type="entry name" value="HTHMERR"/>
</dbReference>
<dbReference type="PATRIC" id="fig|1886670.3.peg.994"/>
<proteinExistence type="predicted"/>
<evidence type="ECO:0000313" key="6">
    <source>
        <dbReference type="EMBL" id="ODP29489.1"/>
    </source>
</evidence>
<feature type="domain" description="HTH merR-type" evidence="5">
    <location>
        <begin position="13"/>
        <end position="71"/>
    </location>
</feature>
<gene>
    <name evidence="6" type="ORF">PTI45_00972</name>
</gene>
<dbReference type="InterPro" id="IPR000551">
    <property type="entry name" value="MerR-type_HTH_dom"/>
</dbReference>
<dbReference type="InterPro" id="IPR009061">
    <property type="entry name" value="DNA-bd_dom_put_sf"/>
</dbReference>
<keyword evidence="3" id="KW-0238">DNA-binding</keyword>
<evidence type="ECO:0000313" key="7">
    <source>
        <dbReference type="Proteomes" id="UP000094578"/>
    </source>
</evidence>
<accession>A0A1E3L6U4</accession>
<dbReference type="RefSeq" id="WP_083243352.1">
    <property type="nucleotide sequence ID" value="NZ_MDER01000030.1"/>
</dbReference>
<evidence type="ECO:0000256" key="4">
    <source>
        <dbReference type="ARBA" id="ARBA00023163"/>
    </source>
</evidence>
<dbReference type="PANTHER" id="PTHR30204:SF69">
    <property type="entry name" value="MERR-FAMILY TRANSCRIPTIONAL REGULATOR"/>
    <property type="match status" value="1"/>
</dbReference>
<dbReference type="SUPFAM" id="SSF46955">
    <property type="entry name" value="Putative DNA-binding domain"/>
    <property type="match status" value="1"/>
</dbReference>
<keyword evidence="7" id="KW-1185">Reference proteome</keyword>